<dbReference type="InterPro" id="IPR058407">
    <property type="entry name" value="DUF8094"/>
</dbReference>
<evidence type="ECO:0000256" key="1">
    <source>
        <dbReference type="SAM" id="Phobius"/>
    </source>
</evidence>
<gene>
    <name evidence="3" type="ORF">F6B42_07775</name>
</gene>
<keyword evidence="1" id="KW-0812">Transmembrane</keyword>
<accession>A0A5J5ISL9</accession>
<keyword evidence="1" id="KW-1133">Transmembrane helix</keyword>
<feature type="domain" description="DUF8094" evidence="2">
    <location>
        <begin position="297"/>
        <end position="595"/>
    </location>
</feature>
<keyword evidence="4" id="KW-1185">Reference proteome</keyword>
<feature type="transmembrane region" description="Helical" evidence="1">
    <location>
        <begin position="253"/>
        <end position="274"/>
    </location>
</feature>
<sequence length="597" mass="62424">MRFVWAVVAFVLATLMIGAGIAQRTVLRGPETVSETVAVSGDAPFTLLDGSVLTSRSGTQTLRIEGDGTIFAAYGRTSDVEAWLARADHATIEPAGDGEVAVTDVAATAAVSDEGAEAAAPVSPVGSDLWLEEFQREDALMTSLQLPADMSVLIASDGTAAAPSDIRITWPVESNTPWAGPLIVGGGIMLAVGIVLYALGWRHLRRSRGPRRKGVPLTATQPIDLAIDDESAERGVIAATPPRRRLTRGRGSFIALPVVVVSALALSGCSADAWPQLSASETPTPTATVVAEPDQQTPAVTQAQAERILTRIAEDVSQADAGADAALAGTRLTGPALAERETNYTLRATITDRAPLPPIPAEPLQILLPETFDQWPRTFLAVVEGSGDSADTIMTVSQQDPWSNYKLGYISELATDTFPELAPAYLGAPQVAPDSPFLLLPPQELAAAYADLLTNGDASPFASLFEADGDAFRAGVASNREQIVADFNQTGAETGTVSFTTQAGTQAPIALQTLESGAIVAVTITEDHTFTPSNPDAVINVPDTNPVASALTGVSQSSTGFTTTYADQLFFFVPAAGSNEPIQFLGYRSNVLSAKVV</sequence>
<dbReference type="OrthoDB" id="3265533at2"/>
<reference evidence="4" key="1">
    <citation type="submission" date="2019-09" db="EMBL/GenBank/DDBJ databases">
        <title>Mumia zhuanghuii sp. nov. isolated from the intestinal contents of plateau pika (Ochotona curzoniae) in the Qinghai-Tibet plateau of China.</title>
        <authorList>
            <person name="Tian Z."/>
        </authorList>
    </citation>
    <scope>NUCLEOTIDE SEQUENCE [LARGE SCALE GENOMIC DNA]</scope>
    <source>
        <strain evidence="4">DSM 25564</strain>
    </source>
</reference>
<dbReference type="EMBL" id="VYRZ01000002">
    <property type="protein sequence ID" value="KAA9086878.1"/>
    <property type="molecule type" value="Genomic_DNA"/>
</dbReference>
<protein>
    <submittedName>
        <fullName evidence="3">Glycosyl transferase</fullName>
    </submittedName>
</protein>
<dbReference type="Proteomes" id="UP000327039">
    <property type="component" value="Unassembled WGS sequence"/>
</dbReference>
<dbReference type="AlphaFoldDB" id="A0A5J5ISL9"/>
<comment type="caution">
    <text evidence="3">The sequence shown here is derived from an EMBL/GenBank/DDBJ whole genome shotgun (WGS) entry which is preliminary data.</text>
</comment>
<name>A0A5J5ISL9_9MICO</name>
<feature type="transmembrane region" description="Helical" evidence="1">
    <location>
        <begin position="178"/>
        <end position="199"/>
    </location>
</feature>
<dbReference type="GO" id="GO:0016740">
    <property type="term" value="F:transferase activity"/>
    <property type="evidence" value="ECO:0007669"/>
    <property type="project" value="UniProtKB-KW"/>
</dbReference>
<organism evidence="3 4">
    <name type="scientific">Microbacterium radiodurans</name>
    <dbReference type="NCBI Taxonomy" id="661398"/>
    <lineage>
        <taxon>Bacteria</taxon>
        <taxon>Bacillati</taxon>
        <taxon>Actinomycetota</taxon>
        <taxon>Actinomycetes</taxon>
        <taxon>Micrococcales</taxon>
        <taxon>Microbacteriaceae</taxon>
        <taxon>Microbacterium</taxon>
    </lineage>
</organism>
<evidence type="ECO:0000259" key="2">
    <source>
        <dbReference type="Pfam" id="PF26366"/>
    </source>
</evidence>
<keyword evidence="3" id="KW-0808">Transferase</keyword>
<evidence type="ECO:0000313" key="3">
    <source>
        <dbReference type="EMBL" id="KAA9086878.1"/>
    </source>
</evidence>
<evidence type="ECO:0000313" key="4">
    <source>
        <dbReference type="Proteomes" id="UP000327039"/>
    </source>
</evidence>
<dbReference type="Pfam" id="PF26366">
    <property type="entry name" value="DUF8094"/>
    <property type="match status" value="1"/>
</dbReference>
<dbReference type="RefSeq" id="WP_150419047.1">
    <property type="nucleotide sequence ID" value="NZ_VYRZ01000002.1"/>
</dbReference>
<keyword evidence="1" id="KW-0472">Membrane</keyword>
<proteinExistence type="predicted"/>